<sequence>MPARRTAAAFVTAALLMTGCQQGTGGGIDRETVGTLGGAAGGALLGSQIGGGGGRTVATAVGAVLGALAGRELARNLGDKDKERAIAAEEEAVTRNEQITWNNPDTGNRGTIAPTRSYTDDAGNLCREYTHTVHVDGRAETARGTACRQDDGTWRLVG</sequence>
<dbReference type="InterPro" id="IPR016364">
    <property type="entry name" value="Surface_antigen_Rickettsia"/>
</dbReference>
<dbReference type="RefSeq" id="WP_012566276.1">
    <property type="nucleotide sequence ID" value="NC_011420.2"/>
</dbReference>
<evidence type="ECO:0000313" key="10">
    <source>
        <dbReference type="EMBL" id="ACI98487.1"/>
    </source>
</evidence>
<comment type="subcellular location">
    <subcellularLocation>
        <location evidence="1">Cell outer membrane</location>
        <topology evidence="1">Lipid-anchor</topology>
    </subcellularLocation>
</comment>
<dbReference type="eggNOG" id="COG4520">
    <property type="taxonomic scope" value="Bacteria"/>
</dbReference>
<keyword evidence="4" id="KW-0732">Signal</keyword>
<dbReference type="PANTHER" id="PTHR35603:SF2">
    <property type="entry name" value="OUTER MEMBRANE LIPOPROTEIN"/>
    <property type="match status" value="1"/>
</dbReference>
<evidence type="ECO:0000256" key="4">
    <source>
        <dbReference type="ARBA" id="ARBA00022729"/>
    </source>
</evidence>
<evidence type="ECO:0000313" key="11">
    <source>
        <dbReference type="Proteomes" id="UP000001591"/>
    </source>
</evidence>
<keyword evidence="5" id="KW-0472">Membrane</keyword>
<evidence type="ECO:0000256" key="6">
    <source>
        <dbReference type="ARBA" id="ARBA00023139"/>
    </source>
</evidence>
<evidence type="ECO:0000256" key="1">
    <source>
        <dbReference type="ARBA" id="ARBA00004459"/>
    </source>
</evidence>
<reference evidence="10 11" key="1">
    <citation type="journal article" date="2010" name="BMC Genomics">
        <title>Metabolic flexibility revealed in the genome of the cyst-forming alpha-1 proteobacterium Rhodospirillum centenum.</title>
        <authorList>
            <person name="Lu Y.K."/>
            <person name="Marden J."/>
            <person name="Han M."/>
            <person name="Swingley W.D."/>
            <person name="Mastrian S.D."/>
            <person name="Chowdhury S.R."/>
            <person name="Hao J."/>
            <person name="Helmy T."/>
            <person name="Kim S."/>
            <person name="Kurdoglu A.A."/>
            <person name="Matthies H.J."/>
            <person name="Rollo D."/>
            <person name="Stothard P."/>
            <person name="Blankenship R.E."/>
            <person name="Bauer C.E."/>
            <person name="Touchman J.W."/>
        </authorList>
    </citation>
    <scope>NUCLEOTIDE SEQUENCE [LARGE SCALE GENOMIC DNA]</scope>
    <source>
        <strain evidence="11">ATCC 51521 / SW</strain>
    </source>
</reference>
<dbReference type="InterPro" id="IPR051407">
    <property type="entry name" value="Bact_OM_lipoprot/Surf_antigen"/>
</dbReference>
<evidence type="ECO:0000259" key="9">
    <source>
        <dbReference type="Pfam" id="PF16998"/>
    </source>
</evidence>
<dbReference type="Pfam" id="PF16998">
    <property type="entry name" value="17kDa_Anti_2"/>
    <property type="match status" value="1"/>
</dbReference>
<feature type="domain" description="Surface antigen" evidence="9">
    <location>
        <begin position="77"/>
        <end position="157"/>
    </location>
</feature>
<keyword evidence="6" id="KW-0564">Palmitate</keyword>
<dbReference type="Pfam" id="PF05433">
    <property type="entry name" value="Rick_17kDa_Anti"/>
    <property type="match status" value="1"/>
</dbReference>
<accession>B6ISQ1</accession>
<dbReference type="Proteomes" id="UP000001591">
    <property type="component" value="Chromosome"/>
</dbReference>
<dbReference type="OrthoDB" id="5402098at2"/>
<evidence type="ECO:0000256" key="2">
    <source>
        <dbReference type="ARBA" id="ARBA00008681"/>
    </source>
</evidence>
<organism evidence="10 11">
    <name type="scientific">Rhodospirillum centenum (strain ATCC 51521 / SW)</name>
    <dbReference type="NCBI Taxonomy" id="414684"/>
    <lineage>
        <taxon>Bacteria</taxon>
        <taxon>Pseudomonadati</taxon>
        <taxon>Pseudomonadota</taxon>
        <taxon>Alphaproteobacteria</taxon>
        <taxon>Rhodospirillales</taxon>
        <taxon>Rhodospirillaceae</taxon>
        <taxon>Rhodospirillum</taxon>
    </lineage>
</organism>
<evidence type="ECO:0000256" key="7">
    <source>
        <dbReference type="ARBA" id="ARBA00023288"/>
    </source>
</evidence>
<dbReference type="EMBL" id="CP000613">
    <property type="protein sequence ID" value="ACI98487.1"/>
    <property type="molecule type" value="Genomic_DNA"/>
</dbReference>
<dbReference type="GO" id="GO:0009279">
    <property type="term" value="C:cell outer membrane"/>
    <property type="evidence" value="ECO:0007669"/>
    <property type="project" value="UniProtKB-SubCell"/>
</dbReference>
<evidence type="ECO:0000256" key="5">
    <source>
        <dbReference type="ARBA" id="ARBA00023136"/>
    </source>
</evidence>
<feature type="domain" description="Glycine zipper 2TM" evidence="8">
    <location>
        <begin position="33"/>
        <end position="72"/>
    </location>
</feature>
<dbReference type="KEGG" id="rce:RC1_1065"/>
<keyword evidence="11" id="KW-1185">Reference proteome</keyword>
<dbReference type="STRING" id="414684.RC1_1065"/>
<dbReference type="InterPro" id="IPR032635">
    <property type="entry name" value="Anti_2"/>
</dbReference>
<gene>
    <name evidence="10" type="primary">omp</name>
    <name evidence="10" type="ordered locus">RC1_1065</name>
</gene>
<dbReference type="PROSITE" id="PS51257">
    <property type="entry name" value="PROKAR_LIPOPROTEIN"/>
    <property type="match status" value="1"/>
</dbReference>
<evidence type="ECO:0000256" key="3">
    <source>
        <dbReference type="ARBA" id="ARBA00015281"/>
    </source>
</evidence>
<proteinExistence type="inferred from homology"/>
<comment type="similarity">
    <text evidence="2">Belongs to the rickettsiale 17 kDa surface antigen family.</text>
</comment>
<dbReference type="PANTHER" id="PTHR35603">
    <property type="match status" value="1"/>
</dbReference>
<protein>
    <recommendedName>
        <fullName evidence="3">17 kDa surface antigen</fullName>
    </recommendedName>
</protein>
<evidence type="ECO:0000259" key="8">
    <source>
        <dbReference type="Pfam" id="PF05433"/>
    </source>
</evidence>
<dbReference type="AlphaFoldDB" id="B6ISQ1"/>
<dbReference type="PIRSF" id="PIRSF002721">
    <property type="entry name" value="Surface_antigen_Rickettsia"/>
    <property type="match status" value="1"/>
</dbReference>
<dbReference type="InterPro" id="IPR008816">
    <property type="entry name" value="Gly_zipper_2TM_dom"/>
</dbReference>
<dbReference type="HOGENOM" id="CLU_118535_0_0_5"/>
<name>B6ISQ1_RHOCS</name>
<keyword evidence="7" id="KW-0449">Lipoprotein</keyword>